<dbReference type="SUPFAM" id="SSF55486">
    <property type="entry name" value="Metalloproteases ('zincins'), catalytic domain"/>
    <property type="match status" value="1"/>
</dbReference>
<dbReference type="CDD" id="cd12952">
    <property type="entry name" value="MMP_ACEL2062"/>
    <property type="match status" value="1"/>
</dbReference>
<dbReference type="RefSeq" id="WP_053379813.1">
    <property type="nucleotide sequence ID" value="NZ_CP011801.1"/>
</dbReference>
<gene>
    <name evidence="1" type="ORF">NITMOv2_2262</name>
</gene>
<dbReference type="OrthoDB" id="9806895at2"/>
<dbReference type="Proteomes" id="UP000069205">
    <property type="component" value="Chromosome"/>
</dbReference>
<protein>
    <recommendedName>
        <fullName evidence="3">Metallopeptidase family protein</fullName>
    </recommendedName>
</protein>
<proteinExistence type="predicted"/>
<dbReference type="AlphaFoldDB" id="A0A0K2GCK5"/>
<dbReference type="EMBL" id="CP011801">
    <property type="protein sequence ID" value="ALA58678.1"/>
    <property type="molecule type" value="Genomic_DNA"/>
</dbReference>
<dbReference type="InterPro" id="IPR010428">
    <property type="entry name" value="Zincin_1"/>
</dbReference>
<dbReference type="PATRIC" id="fig|42253.5.peg.2227"/>
<dbReference type="Pfam" id="PF06262">
    <property type="entry name" value="Zincin_1"/>
    <property type="match status" value="1"/>
</dbReference>
<evidence type="ECO:0000313" key="1">
    <source>
        <dbReference type="EMBL" id="ALA58678.1"/>
    </source>
</evidence>
<accession>A0A0K2GCK5</accession>
<dbReference type="Gene3D" id="3.30.2010.20">
    <property type="match status" value="1"/>
</dbReference>
<dbReference type="InterPro" id="IPR038555">
    <property type="entry name" value="Zincin_1_sf"/>
</dbReference>
<keyword evidence="2" id="KW-1185">Reference proteome</keyword>
<organism evidence="1 2">
    <name type="scientific">Nitrospira moscoviensis</name>
    <dbReference type="NCBI Taxonomy" id="42253"/>
    <lineage>
        <taxon>Bacteria</taxon>
        <taxon>Pseudomonadati</taxon>
        <taxon>Nitrospirota</taxon>
        <taxon>Nitrospiria</taxon>
        <taxon>Nitrospirales</taxon>
        <taxon>Nitrospiraceae</taxon>
        <taxon>Nitrospira</taxon>
    </lineage>
</organism>
<sequence length="128" mass="14349">MAYRPRHDPISPEAFAQLVQQAIADLPPPYAKLMESIAVVVEEEPPAEVLRDLEMDSEDDLLGLYQGHSLADESFFRPGGEPPPQISIYRGPILRLCETPEEVIQEVYDTVVHELGHHVGLGDEEMPY</sequence>
<dbReference type="KEGG" id="nmv:NITMOv2_2262"/>
<name>A0A0K2GCK5_NITMO</name>
<dbReference type="STRING" id="42253.NITMOv2_2262"/>
<evidence type="ECO:0000313" key="2">
    <source>
        <dbReference type="Proteomes" id="UP000069205"/>
    </source>
</evidence>
<evidence type="ECO:0008006" key="3">
    <source>
        <dbReference type="Google" id="ProtNLM"/>
    </source>
</evidence>
<reference evidence="1 2" key="1">
    <citation type="journal article" date="2015" name="Proc. Natl. Acad. Sci. U.S.A.">
        <title>Expanded metabolic versatility of ubiquitous nitrite-oxidizing bacteria from the genus Nitrospira.</title>
        <authorList>
            <person name="Koch H."/>
            <person name="Lucker S."/>
            <person name="Albertsen M."/>
            <person name="Kitzinger K."/>
            <person name="Herbold C."/>
            <person name="Spieck E."/>
            <person name="Nielsen P.H."/>
            <person name="Wagner M."/>
            <person name="Daims H."/>
        </authorList>
    </citation>
    <scope>NUCLEOTIDE SEQUENCE [LARGE SCALE GENOMIC DNA]</scope>
    <source>
        <strain evidence="1 2">NSP M-1</strain>
    </source>
</reference>